<feature type="binding site" evidence="2">
    <location>
        <position position="323"/>
    </location>
    <ligand>
        <name>Zn(2+)</name>
        <dbReference type="ChEBI" id="CHEBI:29105"/>
    </ligand>
</feature>
<dbReference type="GO" id="GO:0046872">
    <property type="term" value="F:metal ion binding"/>
    <property type="evidence" value="ECO:0007669"/>
    <property type="project" value="UniProtKB-KW"/>
</dbReference>
<evidence type="ECO:0000256" key="2">
    <source>
        <dbReference type="PIRSR" id="PIRSR607822-1"/>
    </source>
</evidence>
<dbReference type="PANTHER" id="PTHR12736:SF21">
    <property type="entry name" value="LANC-LIKE PROTEIN 2"/>
    <property type="match status" value="1"/>
</dbReference>
<dbReference type="SUPFAM" id="SSF158745">
    <property type="entry name" value="LanC-like"/>
    <property type="match status" value="1"/>
</dbReference>
<dbReference type="GO" id="GO:0005975">
    <property type="term" value="P:carbohydrate metabolic process"/>
    <property type="evidence" value="ECO:0007669"/>
    <property type="project" value="InterPro"/>
</dbReference>
<dbReference type="EMBL" id="OV725082">
    <property type="protein sequence ID" value="CAH1405939.1"/>
    <property type="molecule type" value="Genomic_DNA"/>
</dbReference>
<sequence length="400" mass="45199">MSIDYYKQRYVPNNYAQYSSENSAFVSSTDITNELGQRIDKTEKALYQKIKDLDRQETSCTKHSIYVGSCGIALLYLHKYMKQNDSDALARGKRIITDANEKFKNRGISFLQGDAGPLALGFLFNAYTSGSTSPTDYSRRLCTLADKNANSASELLTGRAGYLYALLFVQKHFKNIISDELLRKQISIILHAGVQRAEITPCEAPLVYEWCDNNYLGAAHGVAGILYILLCCSHLLTPTEKNNLIQPTIEWLLSQRFPSGNFKPDPDTNQDNLVQWCHGAPGFVHLFTLASEVFKSQKYLEVALQCGEIVWERGLLSKGYSICHGVSGNAYAFLELYKYTKSVKHLHRAACFADWCTYYPRNEYMKPDHPFSLFEGLAGLVYFLNDIRKPTMSCFPAYGL</sequence>
<feature type="binding site" evidence="2">
    <location>
        <position position="324"/>
    </location>
    <ligand>
        <name>Zn(2+)</name>
        <dbReference type="ChEBI" id="CHEBI:29105"/>
    </ligand>
</feature>
<name>A0A9P0MUW4_NEZVI</name>
<dbReference type="PANTHER" id="PTHR12736">
    <property type="entry name" value="LANC-LIKE PROTEIN"/>
    <property type="match status" value="1"/>
</dbReference>
<dbReference type="Gene3D" id="1.50.10.10">
    <property type="match status" value="1"/>
</dbReference>
<dbReference type="AlphaFoldDB" id="A0A9P0MUW4"/>
<organism evidence="3 4">
    <name type="scientific">Nezara viridula</name>
    <name type="common">Southern green stink bug</name>
    <name type="synonym">Cimex viridulus</name>
    <dbReference type="NCBI Taxonomy" id="85310"/>
    <lineage>
        <taxon>Eukaryota</taxon>
        <taxon>Metazoa</taxon>
        <taxon>Ecdysozoa</taxon>
        <taxon>Arthropoda</taxon>
        <taxon>Hexapoda</taxon>
        <taxon>Insecta</taxon>
        <taxon>Pterygota</taxon>
        <taxon>Neoptera</taxon>
        <taxon>Paraneoptera</taxon>
        <taxon>Hemiptera</taxon>
        <taxon>Heteroptera</taxon>
        <taxon>Panheteroptera</taxon>
        <taxon>Pentatomomorpha</taxon>
        <taxon>Pentatomoidea</taxon>
        <taxon>Pentatomidae</taxon>
        <taxon>Pentatominae</taxon>
        <taxon>Nezara</taxon>
    </lineage>
</organism>
<dbReference type="InterPro" id="IPR020464">
    <property type="entry name" value="LanC-like_prot_euk"/>
</dbReference>
<dbReference type="InterPro" id="IPR012341">
    <property type="entry name" value="6hp_glycosidase-like_sf"/>
</dbReference>
<dbReference type="Proteomes" id="UP001152798">
    <property type="component" value="Chromosome 6"/>
</dbReference>
<dbReference type="GO" id="GO:0005886">
    <property type="term" value="C:plasma membrane"/>
    <property type="evidence" value="ECO:0007669"/>
    <property type="project" value="TreeGrafter"/>
</dbReference>
<dbReference type="CDD" id="cd04794">
    <property type="entry name" value="euk_LANCL"/>
    <property type="match status" value="1"/>
</dbReference>
<dbReference type="OrthoDB" id="10257263at2759"/>
<dbReference type="PRINTS" id="PR01951">
    <property type="entry name" value="LANCEUKARYTE"/>
</dbReference>
<evidence type="ECO:0008006" key="5">
    <source>
        <dbReference type="Google" id="ProtNLM"/>
    </source>
</evidence>
<protein>
    <recommendedName>
        <fullName evidence="5">LanC-like protein 2</fullName>
    </recommendedName>
</protein>
<comment type="similarity">
    <text evidence="1">Belongs to the LanC-like protein family.</text>
</comment>
<evidence type="ECO:0000313" key="3">
    <source>
        <dbReference type="EMBL" id="CAH1405939.1"/>
    </source>
</evidence>
<dbReference type="PRINTS" id="PR01950">
    <property type="entry name" value="LANCSUPER"/>
</dbReference>
<proteinExistence type="inferred from homology"/>
<reference evidence="3" key="1">
    <citation type="submission" date="2022-01" db="EMBL/GenBank/DDBJ databases">
        <authorList>
            <person name="King R."/>
        </authorList>
    </citation>
    <scope>NUCLEOTIDE SEQUENCE</scope>
</reference>
<dbReference type="SMART" id="SM01260">
    <property type="entry name" value="LANC_like"/>
    <property type="match status" value="1"/>
</dbReference>
<dbReference type="Pfam" id="PF05147">
    <property type="entry name" value="LANC_like"/>
    <property type="match status" value="1"/>
</dbReference>
<dbReference type="InterPro" id="IPR007822">
    <property type="entry name" value="LANC-like"/>
</dbReference>
<feature type="binding site" evidence="2">
    <location>
        <position position="277"/>
    </location>
    <ligand>
        <name>Zn(2+)</name>
        <dbReference type="ChEBI" id="CHEBI:29105"/>
    </ligand>
</feature>
<keyword evidence="2" id="KW-0862">Zinc</keyword>
<evidence type="ECO:0000313" key="4">
    <source>
        <dbReference type="Proteomes" id="UP001152798"/>
    </source>
</evidence>
<dbReference type="GO" id="GO:0031179">
    <property type="term" value="P:peptide modification"/>
    <property type="evidence" value="ECO:0007669"/>
    <property type="project" value="InterPro"/>
</dbReference>
<evidence type="ECO:0000256" key="1">
    <source>
        <dbReference type="ARBA" id="ARBA00007179"/>
    </source>
</evidence>
<accession>A0A9P0MUW4</accession>
<keyword evidence="2" id="KW-0479">Metal-binding</keyword>
<keyword evidence="4" id="KW-1185">Reference proteome</keyword>
<gene>
    <name evidence="3" type="ORF">NEZAVI_LOCUS13994</name>
</gene>